<dbReference type="GO" id="GO:0006974">
    <property type="term" value="P:DNA damage response"/>
    <property type="evidence" value="ECO:0007669"/>
    <property type="project" value="TreeGrafter"/>
</dbReference>
<dbReference type="EMBL" id="QRFF01000008">
    <property type="protein sequence ID" value="KAA3498719.1"/>
    <property type="molecule type" value="Genomic_DNA"/>
</dbReference>
<dbReference type="PANTHER" id="PTHR38785">
    <property type="entry name" value="HOMOLOG OF VIRK"/>
    <property type="match status" value="1"/>
</dbReference>
<dbReference type="Proteomes" id="UP000473658">
    <property type="component" value="Unassembled WGS sequence"/>
</dbReference>
<evidence type="ECO:0000313" key="1">
    <source>
        <dbReference type="EMBL" id="KAA3498719.1"/>
    </source>
</evidence>
<proteinExistence type="predicted"/>
<dbReference type="RefSeq" id="WP_149901288.1">
    <property type="nucleotide sequence ID" value="NZ_QRFF01000008.1"/>
</dbReference>
<name>A0AA88JPB2_RHIRH</name>
<sequence>MPHTNDAAIETEKFPAKDDLAQKASDAAEFTFFWTIMTFVRRAHWKRAVLFWMRFAANPVVTFRWWGFLAAFSAKRKLPPPHDELLQKPLSKFLVGEISQQRRLLFLVENFIVADRHFTKTVMSGLWAGKTLEMGIVHGRKDEYRCTLALADCCGGRHEGAFAVRLMRNRDEAVLWTAKFIFLGRYERDHHTLVVGGMQGPRAAKDEMVSVTRDLCGLRPKEAVLMVLQGLMPQSASAYFAVARARHPIHYRRARRQKMMIADVDAFWRERSAEPDETFGFKVPVSSLEGADKRSRMKLSFYDIGRRFLEGEPGKGDQDIPTRAAMRSTISNVLGR</sequence>
<dbReference type="Pfam" id="PF04393">
    <property type="entry name" value="DUF535"/>
    <property type="match status" value="1"/>
</dbReference>
<evidence type="ECO:0000313" key="2">
    <source>
        <dbReference type="Proteomes" id="UP000473658"/>
    </source>
</evidence>
<dbReference type="AlphaFoldDB" id="A0AA88JPB2"/>
<gene>
    <name evidence="1" type="ORF">DXM27_22860</name>
</gene>
<dbReference type="InterPro" id="IPR007488">
    <property type="entry name" value="DUF535"/>
</dbReference>
<organism evidence="1 2">
    <name type="scientific">Rhizobium rhizogenes</name>
    <name type="common">Agrobacterium rhizogenes</name>
    <dbReference type="NCBI Taxonomy" id="359"/>
    <lineage>
        <taxon>Bacteria</taxon>
        <taxon>Pseudomonadati</taxon>
        <taxon>Pseudomonadota</taxon>
        <taxon>Alphaproteobacteria</taxon>
        <taxon>Hyphomicrobiales</taxon>
        <taxon>Rhizobiaceae</taxon>
        <taxon>Rhizobium/Agrobacterium group</taxon>
        <taxon>Rhizobium</taxon>
    </lineage>
</organism>
<comment type="caution">
    <text evidence="1">The sequence shown here is derived from an EMBL/GenBank/DDBJ whole genome shotgun (WGS) entry which is preliminary data.</text>
</comment>
<reference evidence="1 2" key="1">
    <citation type="submission" date="2018-08" db="EMBL/GenBank/DDBJ databases">
        <title>Crown Gall in kiwifruit.</title>
        <authorList>
            <person name="Visnovsky S.B."/>
            <person name="Pitman A.R."/>
        </authorList>
    </citation>
    <scope>NUCLEOTIDE SEQUENCE [LARGE SCALE GENOMIC DNA]</scope>
    <source>
        <strain evidence="1 2">SBV_302_78_2</strain>
    </source>
</reference>
<accession>A0AA88JPB2</accession>
<protein>
    <submittedName>
        <fullName evidence="1">DUF535 domain-containing protein</fullName>
    </submittedName>
</protein>
<dbReference type="PANTHER" id="PTHR38785:SF1">
    <property type="entry name" value="HOMOLOG OF VIRK"/>
    <property type="match status" value="1"/>
</dbReference>